<dbReference type="EMBL" id="FOKV01000003">
    <property type="protein sequence ID" value="SFC28079.1"/>
    <property type="molecule type" value="Genomic_DNA"/>
</dbReference>
<dbReference type="PANTHER" id="PTHR48081:SF9">
    <property type="entry name" value="CARBOXYLESTERASE"/>
    <property type="match status" value="1"/>
</dbReference>
<dbReference type="InterPro" id="IPR050300">
    <property type="entry name" value="GDXG_lipolytic_enzyme"/>
</dbReference>
<dbReference type="GO" id="GO:0016787">
    <property type="term" value="F:hydrolase activity"/>
    <property type="evidence" value="ECO:0007669"/>
    <property type="project" value="UniProtKB-KW"/>
</dbReference>
<keyword evidence="5" id="KW-1185">Reference proteome</keyword>
<dbReference type="Gene3D" id="3.40.50.1820">
    <property type="entry name" value="alpha/beta hydrolase"/>
    <property type="match status" value="1"/>
</dbReference>
<dbReference type="AlphaFoldDB" id="A0A1I1HVB0"/>
<dbReference type="Proteomes" id="UP000199438">
    <property type="component" value="Unassembled WGS sequence"/>
</dbReference>
<reference evidence="5" key="1">
    <citation type="submission" date="2016-10" db="EMBL/GenBank/DDBJ databases">
        <authorList>
            <person name="Varghese N."/>
            <person name="Submissions S."/>
        </authorList>
    </citation>
    <scope>NUCLEOTIDE SEQUENCE [LARGE SCALE GENOMIC DNA]</scope>
    <source>
        <strain evidence="5">DSM 24499</strain>
    </source>
</reference>
<gene>
    <name evidence="4" type="ORF">SAMN04487907_103194</name>
</gene>
<dbReference type="RefSeq" id="WP_092541923.1">
    <property type="nucleotide sequence ID" value="NZ_FOKV01000003.1"/>
</dbReference>
<feature type="domain" description="BD-FAE-like" evidence="3">
    <location>
        <begin position="44"/>
        <end position="211"/>
    </location>
</feature>
<evidence type="ECO:0000259" key="3">
    <source>
        <dbReference type="Pfam" id="PF20434"/>
    </source>
</evidence>
<evidence type="ECO:0000256" key="1">
    <source>
        <dbReference type="ARBA" id="ARBA00022801"/>
    </source>
</evidence>
<dbReference type="OrthoDB" id="9777975at2"/>
<evidence type="ECO:0000313" key="5">
    <source>
        <dbReference type="Proteomes" id="UP000199438"/>
    </source>
</evidence>
<protein>
    <submittedName>
        <fullName evidence="4">Acetyl esterase/lipase</fullName>
    </submittedName>
</protein>
<sequence length="267" mass="30387">MNLKLSALLLLLSFQVFSQQYKEEKDIQYYEDPTSEYMKQQSKLDIHFPDSDNNKKYPVIVWFHGGGLTGGSKEIPKELKNKEVVVVGVGYRLAPKIKAEETIDDATAAIAWVFNNIEKYYGDTEEIFISGHSAGGYLALMAIMNKENLAQYDIDANDVAGLIPFSGHTITHFTIRDQQGIPGTQAIVDKWAPLFYVRKDAPPTLLITGDREMEMLGRYEENAYFYRMMKVAGQKEIDLYEMNGYGHNMVYPALPLLLKFVKEKSDQ</sequence>
<feature type="chain" id="PRO_5011652371" evidence="2">
    <location>
        <begin position="19"/>
        <end position="267"/>
    </location>
</feature>
<keyword evidence="2" id="KW-0732">Signal</keyword>
<dbReference type="Pfam" id="PF20434">
    <property type="entry name" value="BD-FAE"/>
    <property type="match status" value="1"/>
</dbReference>
<accession>A0A1I1HVB0</accession>
<proteinExistence type="predicted"/>
<dbReference type="InterPro" id="IPR049492">
    <property type="entry name" value="BD-FAE-like_dom"/>
</dbReference>
<dbReference type="InterPro" id="IPR029058">
    <property type="entry name" value="AB_hydrolase_fold"/>
</dbReference>
<dbReference type="STRING" id="1334022.SAMN04487907_103194"/>
<dbReference type="SUPFAM" id="SSF53474">
    <property type="entry name" value="alpha/beta-Hydrolases"/>
    <property type="match status" value="1"/>
</dbReference>
<organism evidence="4 5">
    <name type="scientific">Zunongwangia mangrovi</name>
    <dbReference type="NCBI Taxonomy" id="1334022"/>
    <lineage>
        <taxon>Bacteria</taxon>
        <taxon>Pseudomonadati</taxon>
        <taxon>Bacteroidota</taxon>
        <taxon>Flavobacteriia</taxon>
        <taxon>Flavobacteriales</taxon>
        <taxon>Flavobacteriaceae</taxon>
        <taxon>Zunongwangia</taxon>
    </lineage>
</organism>
<feature type="signal peptide" evidence="2">
    <location>
        <begin position="1"/>
        <end position="18"/>
    </location>
</feature>
<evidence type="ECO:0000256" key="2">
    <source>
        <dbReference type="SAM" id="SignalP"/>
    </source>
</evidence>
<keyword evidence="1" id="KW-0378">Hydrolase</keyword>
<name>A0A1I1HVB0_9FLAO</name>
<evidence type="ECO:0000313" key="4">
    <source>
        <dbReference type="EMBL" id="SFC28079.1"/>
    </source>
</evidence>
<dbReference type="PANTHER" id="PTHR48081">
    <property type="entry name" value="AB HYDROLASE SUPERFAMILY PROTEIN C4A8.06C"/>
    <property type="match status" value="1"/>
</dbReference>